<keyword evidence="2" id="KW-1185">Reference proteome</keyword>
<reference evidence="1 2" key="1">
    <citation type="submission" date="2014-06" db="EMBL/GenBank/DDBJ databases">
        <title>Whole Genome Sequences of Three Symbiotic Endozoicomonas Bacteria.</title>
        <authorList>
            <person name="Neave M.J."/>
            <person name="Apprill A."/>
            <person name="Voolstra C.R."/>
        </authorList>
    </citation>
    <scope>NUCLEOTIDE SEQUENCE [LARGE SCALE GENOMIC DNA]</scope>
    <source>
        <strain evidence="1 2">DSM 25634</strain>
    </source>
</reference>
<dbReference type="Proteomes" id="UP000028073">
    <property type="component" value="Unassembled WGS sequence"/>
</dbReference>
<proteinExistence type="predicted"/>
<evidence type="ECO:0000313" key="1">
    <source>
        <dbReference type="EMBL" id="KEQ17092.1"/>
    </source>
</evidence>
<organism evidence="1 2">
    <name type="scientific">Endozoicomonas numazuensis</name>
    <dbReference type="NCBI Taxonomy" id="1137799"/>
    <lineage>
        <taxon>Bacteria</taxon>
        <taxon>Pseudomonadati</taxon>
        <taxon>Pseudomonadota</taxon>
        <taxon>Gammaproteobacteria</taxon>
        <taxon>Oceanospirillales</taxon>
        <taxon>Endozoicomonadaceae</taxon>
        <taxon>Endozoicomonas</taxon>
    </lineage>
</organism>
<sequence length="253" mass="28690">MIRMNPISAFSYNNPLINSAEHISLDSATPVCIDQLYRQGKILVKMISNTYEPHDRLDNELSELLSVGIIRSASTSLLAYQAGSKLFRDIGLILNSDKCNIQDIFPSDAGSFRVNPDGDRVAWNSIKKTFCTSVFGKPQIETEYQGDFRVGEHAKKLKIKDSSELVTYLKSKYQETSFPIPWNEVVVDYNKESIFGLIATQNVLYPLNSEERNAKTIHHLQEIKEIMRSRLQLDLPIYIYDCITGSLSAWTNA</sequence>
<accession>A0A081NF69</accession>
<comment type="caution">
    <text evidence="1">The sequence shown here is derived from an EMBL/GenBank/DDBJ whole genome shotgun (WGS) entry which is preliminary data.</text>
</comment>
<gene>
    <name evidence="1" type="ORF">GZ78_14500</name>
</gene>
<evidence type="ECO:0000313" key="2">
    <source>
        <dbReference type="Proteomes" id="UP000028073"/>
    </source>
</evidence>
<dbReference type="AlphaFoldDB" id="A0A081NF69"/>
<dbReference type="EMBL" id="JOKH01000003">
    <property type="protein sequence ID" value="KEQ17092.1"/>
    <property type="molecule type" value="Genomic_DNA"/>
</dbReference>
<protein>
    <submittedName>
        <fullName evidence="1">Uncharacterized protein</fullName>
    </submittedName>
</protein>
<name>A0A081NF69_9GAMM</name>